<dbReference type="SUPFAM" id="SSF55874">
    <property type="entry name" value="ATPase domain of HSP90 chaperone/DNA topoisomerase II/histidine kinase"/>
    <property type="match status" value="1"/>
</dbReference>
<evidence type="ECO:0000313" key="3">
    <source>
        <dbReference type="EMBL" id="RGI70000.1"/>
    </source>
</evidence>
<accession>A0A3E4EFR0</accession>
<dbReference type="InterPro" id="IPR036890">
    <property type="entry name" value="HATPase_C_sf"/>
</dbReference>
<feature type="transmembrane region" description="Helical" evidence="1">
    <location>
        <begin position="38"/>
        <end position="56"/>
    </location>
</feature>
<keyword evidence="1" id="KW-0812">Transmembrane</keyword>
<feature type="transmembrane region" description="Helical" evidence="1">
    <location>
        <begin position="154"/>
        <end position="173"/>
    </location>
</feature>
<evidence type="ECO:0000259" key="2">
    <source>
        <dbReference type="Pfam" id="PF14501"/>
    </source>
</evidence>
<protein>
    <submittedName>
        <fullName evidence="3">ATP-binding protein</fullName>
    </submittedName>
</protein>
<dbReference type="AlphaFoldDB" id="A0A3E4EFR0"/>
<dbReference type="GO" id="GO:0005524">
    <property type="term" value="F:ATP binding"/>
    <property type="evidence" value="ECO:0007669"/>
    <property type="project" value="UniProtKB-KW"/>
</dbReference>
<sequence>MLVNKMLMNVTEILLVIFAIFLFSYYFSIFFKRRKKKVTIVIGYTIFAVWQLMILNASILPVYINISVTIVITFISAMCVYEGKNLNKCIFVLAFNAIWMMIETVSGYILSIYCNQFRYSQMYGILGSVISKIIFLLIIFALRKIFSVGGITEFSVKYSIMLILIPIGSIYVMNEVFLFSYKINNDRAYFHSAIAAIILLCLNILIFYIYVKLTDDLQLRRMTSVYEQQLELCERHQQERELSMLQLRDMKHNMKNNLVSILAYAEKGEDEKIIEFIQDIMDESGLSISEVANSGNIVIDSLLGYWYVTAQKKGIDFSLDIKIPMKMEFKGADICLILGNLLENAVEAAERVKKKKYIKIQMKYDKGNLLIFLMNSYQGRLIKMKDERLKSTKSDAGNHGVGLPSVYRAAAKYNGTVTVDDSIPERFLVRVVLYGEKE</sequence>
<reference evidence="3 4" key="1">
    <citation type="submission" date="2018-08" db="EMBL/GenBank/DDBJ databases">
        <title>A genome reference for cultivated species of the human gut microbiota.</title>
        <authorList>
            <person name="Zou Y."/>
            <person name="Xue W."/>
            <person name="Luo G."/>
        </authorList>
    </citation>
    <scope>NUCLEOTIDE SEQUENCE [LARGE SCALE GENOMIC DNA]</scope>
    <source>
        <strain evidence="3 4">TM10-3</strain>
    </source>
</reference>
<dbReference type="Proteomes" id="UP000260642">
    <property type="component" value="Unassembled WGS sequence"/>
</dbReference>
<gene>
    <name evidence="3" type="ORF">DXD95_02595</name>
</gene>
<dbReference type="CDD" id="cd16935">
    <property type="entry name" value="HATPase_AgrC-ComD-like"/>
    <property type="match status" value="1"/>
</dbReference>
<dbReference type="GO" id="GO:0042802">
    <property type="term" value="F:identical protein binding"/>
    <property type="evidence" value="ECO:0007669"/>
    <property type="project" value="TreeGrafter"/>
</dbReference>
<feature type="transmembrane region" description="Helical" evidence="1">
    <location>
        <begin position="6"/>
        <end position="26"/>
    </location>
</feature>
<dbReference type="PANTHER" id="PTHR40448:SF1">
    <property type="entry name" value="TWO-COMPONENT SENSOR HISTIDINE KINASE"/>
    <property type="match status" value="1"/>
</dbReference>
<organism evidence="3 4">
    <name type="scientific">Agathobacter rectalis</name>
    <dbReference type="NCBI Taxonomy" id="39491"/>
    <lineage>
        <taxon>Bacteria</taxon>
        <taxon>Bacillati</taxon>
        <taxon>Bacillota</taxon>
        <taxon>Clostridia</taxon>
        <taxon>Lachnospirales</taxon>
        <taxon>Lachnospiraceae</taxon>
        <taxon>Agathobacter</taxon>
    </lineage>
</organism>
<dbReference type="RefSeq" id="WP_117481548.1">
    <property type="nucleotide sequence ID" value="NZ_QSOB01000003.1"/>
</dbReference>
<feature type="transmembrane region" description="Helical" evidence="1">
    <location>
        <begin position="62"/>
        <end position="81"/>
    </location>
</feature>
<keyword evidence="1" id="KW-1133">Transmembrane helix</keyword>
<keyword evidence="3" id="KW-0067">ATP-binding</keyword>
<name>A0A3E4EFR0_9FIRM</name>
<proteinExistence type="predicted"/>
<feature type="domain" description="Sensor histidine kinase NatK-like C-terminal" evidence="2">
    <location>
        <begin position="332"/>
        <end position="421"/>
    </location>
</feature>
<evidence type="ECO:0000313" key="4">
    <source>
        <dbReference type="Proteomes" id="UP000260642"/>
    </source>
</evidence>
<evidence type="ECO:0000256" key="1">
    <source>
        <dbReference type="SAM" id="Phobius"/>
    </source>
</evidence>
<feature type="transmembrane region" description="Helical" evidence="1">
    <location>
        <begin position="90"/>
        <end position="110"/>
    </location>
</feature>
<dbReference type="InterPro" id="IPR032834">
    <property type="entry name" value="NatK-like_C"/>
</dbReference>
<dbReference type="Pfam" id="PF14501">
    <property type="entry name" value="HATPase_c_5"/>
    <property type="match status" value="1"/>
</dbReference>
<keyword evidence="1" id="KW-0472">Membrane</keyword>
<comment type="caution">
    <text evidence="3">The sequence shown here is derived from an EMBL/GenBank/DDBJ whole genome shotgun (WGS) entry which is preliminary data.</text>
</comment>
<feature type="transmembrane region" description="Helical" evidence="1">
    <location>
        <begin position="122"/>
        <end position="142"/>
    </location>
</feature>
<keyword evidence="3" id="KW-0547">Nucleotide-binding</keyword>
<dbReference type="EMBL" id="QSOB01000003">
    <property type="protein sequence ID" value="RGI70000.1"/>
    <property type="molecule type" value="Genomic_DNA"/>
</dbReference>
<dbReference type="PANTHER" id="PTHR40448">
    <property type="entry name" value="TWO-COMPONENT SENSOR HISTIDINE KINASE"/>
    <property type="match status" value="1"/>
</dbReference>
<feature type="transmembrane region" description="Helical" evidence="1">
    <location>
        <begin position="188"/>
        <end position="211"/>
    </location>
</feature>
<dbReference type="Gene3D" id="3.30.565.10">
    <property type="entry name" value="Histidine kinase-like ATPase, C-terminal domain"/>
    <property type="match status" value="1"/>
</dbReference>